<proteinExistence type="predicted"/>
<evidence type="ECO:0000313" key="3">
    <source>
        <dbReference type="EMBL" id="MEL4456664.1"/>
    </source>
</evidence>
<keyword evidence="2" id="KW-1133">Transmembrane helix</keyword>
<reference evidence="3 4" key="1">
    <citation type="submission" date="2024-04" db="EMBL/GenBank/DDBJ databases">
        <title>whole genome sequencing of Lutimonas vermicola strain IMCC1616.</title>
        <authorList>
            <person name="Bae S.S."/>
        </authorList>
    </citation>
    <scope>NUCLEOTIDE SEQUENCE [LARGE SCALE GENOMIC DNA]</scope>
    <source>
        <strain evidence="3 4">IMCC1616</strain>
    </source>
</reference>
<dbReference type="RefSeq" id="WP_342160831.1">
    <property type="nucleotide sequence ID" value="NZ_JBCDNA010000003.1"/>
</dbReference>
<feature type="transmembrane region" description="Helical" evidence="2">
    <location>
        <begin position="43"/>
        <end position="61"/>
    </location>
</feature>
<organism evidence="3 4">
    <name type="scientific">Lutimonas vermicola</name>
    <dbReference type="NCBI Taxonomy" id="414288"/>
    <lineage>
        <taxon>Bacteria</taxon>
        <taxon>Pseudomonadati</taxon>
        <taxon>Bacteroidota</taxon>
        <taxon>Flavobacteriia</taxon>
        <taxon>Flavobacteriales</taxon>
        <taxon>Flavobacteriaceae</taxon>
        <taxon>Lutimonas</taxon>
    </lineage>
</organism>
<evidence type="ECO:0000313" key="4">
    <source>
        <dbReference type="Proteomes" id="UP001474120"/>
    </source>
</evidence>
<comment type="caution">
    <text evidence="3">The sequence shown here is derived from an EMBL/GenBank/DDBJ whole genome shotgun (WGS) entry which is preliminary data.</text>
</comment>
<accession>A0ABU9L2J7</accession>
<evidence type="ECO:0000256" key="2">
    <source>
        <dbReference type="SAM" id="Phobius"/>
    </source>
</evidence>
<gene>
    <name evidence="3" type="ORF">AABB81_12215</name>
</gene>
<dbReference type="Proteomes" id="UP001474120">
    <property type="component" value="Unassembled WGS sequence"/>
</dbReference>
<evidence type="ECO:0000256" key="1">
    <source>
        <dbReference type="SAM" id="MobiDB-lite"/>
    </source>
</evidence>
<sequence length="233" mass="26306">MKQHNLREELKNRNINPSLDSWEKLNSRLTAHDDKEKKGSWRFYKVASVILIFISVGFYFLKPLDSNINTPEIAAPSLKDNLNTIKGINDVTETDLTETPGISQIKKKPLPDSQLSEPNKTKVALSESLNKSKDSANKLIEFPINNAITGALVMKDDPYAEVLFIDDEVEQLLNKSKIKLTDHGQVSPHKLVSANALLNSVEEDLYKDLKQKLIEKITTKLKNPKEVVTSREN</sequence>
<feature type="region of interest" description="Disordered" evidence="1">
    <location>
        <begin position="99"/>
        <end position="119"/>
    </location>
</feature>
<dbReference type="EMBL" id="JBCDNA010000003">
    <property type="protein sequence ID" value="MEL4456664.1"/>
    <property type="molecule type" value="Genomic_DNA"/>
</dbReference>
<keyword evidence="2" id="KW-0472">Membrane</keyword>
<evidence type="ECO:0008006" key="5">
    <source>
        <dbReference type="Google" id="ProtNLM"/>
    </source>
</evidence>
<protein>
    <recommendedName>
        <fullName evidence="5">Anti-sigma factor</fullName>
    </recommendedName>
</protein>
<keyword evidence="4" id="KW-1185">Reference proteome</keyword>
<keyword evidence="2" id="KW-0812">Transmembrane</keyword>
<name>A0ABU9L2J7_9FLAO</name>